<dbReference type="InterPro" id="IPR036734">
    <property type="entry name" value="Neur_chan_lig-bd_sf"/>
</dbReference>
<evidence type="ECO:0000259" key="6">
    <source>
        <dbReference type="Pfam" id="PF02931"/>
    </source>
</evidence>
<comment type="similarity">
    <text evidence="5">Belongs to the ligand-gated ion channel (TC 1.A.9) family.</text>
</comment>
<dbReference type="InterPro" id="IPR006029">
    <property type="entry name" value="Neurotrans-gated_channel_TM"/>
</dbReference>
<evidence type="ECO:0000256" key="3">
    <source>
        <dbReference type="ARBA" id="ARBA00022989"/>
    </source>
</evidence>
<dbReference type="SUPFAM" id="SSF90112">
    <property type="entry name" value="Neurotransmitter-gated ion-channel transmembrane pore"/>
    <property type="match status" value="2"/>
</dbReference>
<protein>
    <submittedName>
        <fullName evidence="9">Uncharacterized protein</fullName>
    </submittedName>
</protein>
<name>A0A914WYT7_9BILA</name>
<evidence type="ECO:0000313" key="8">
    <source>
        <dbReference type="Proteomes" id="UP000887566"/>
    </source>
</evidence>
<dbReference type="Pfam" id="PF02932">
    <property type="entry name" value="Neur_chan_memb"/>
    <property type="match status" value="2"/>
</dbReference>
<keyword evidence="3 5" id="KW-1133">Transmembrane helix</keyword>
<comment type="subcellular location">
    <subcellularLocation>
        <location evidence="1">Membrane</location>
        <topology evidence="1">Multi-pass membrane protein</topology>
    </subcellularLocation>
</comment>
<evidence type="ECO:0000256" key="5">
    <source>
        <dbReference type="RuleBase" id="RU000687"/>
    </source>
</evidence>
<dbReference type="InterPro" id="IPR006202">
    <property type="entry name" value="Neur_chan_lig-bd"/>
</dbReference>
<keyword evidence="8" id="KW-1185">Reference proteome</keyword>
<dbReference type="GO" id="GO:0016020">
    <property type="term" value="C:membrane"/>
    <property type="evidence" value="ECO:0007669"/>
    <property type="project" value="UniProtKB-SubCell"/>
</dbReference>
<feature type="domain" description="Neurotransmitter-gated ion-channel transmembrane" evidence="7">
    <location>
        <begin position="139"/>
        <end position="221"/>
    </location>
</feature>
<reference evidence="9" key="1">
    <citation type="submission" date="2022-11" db="UniProtKB">
        <authorList>
            <consortium name="WormBaseParasite"/>
        </authorList>
    </citation>
    <scope>IDENTIFICATION</scope>
</reference>
<dbReference type="FunFam" id="2.70.170.10:FF:000027">
    <property type="entry name" value="Ligand-Gated ion Channel"/>
    <property type="match status" value="1"/>
</dbReference>
<dbReference type="WBParaSite" id="PSAMB.scaffold594size46303.g7214.t1">
    <property type="protein sequence ID" value="PSAMB.scaffold594size46303.g7214.t1"/>
    <property type="gene ID" value="PSAMB.scaffold594size46303.g7214"/>
</dbReference>
<dbReference type="InterPro" id="IPR038050">
    <property type="entry name" value="Neuro_actylchol_rec"/>
</dbReference>
<organism evidence="8 9">
    <name type="scientific">Plectus sambesii</name>
    <dbReference type="NCBI Taxonomy" id="2011161"/>
    <lineage>
        <taxon>Eukaryota</taxon>
        <taxon>Metazoa</taxon>
        <taxon>Ecdysozoa</taxon>
        <taxon>Nematoda</taxon>
        <taxon>Chromadorea</taxon>
        <taxon>Plectida</taxon>
        <taxon>Plectina</taxon>
        <taxon>Plectoidea</taxon>
        <taxon>Plectidae</taxon>
        <taxon>Plectus</taxon>
    </lineage>
</organism>
<feature type="transmembrane region" description="Helical" evidence="5">
    <location>
        <begin position="503"/>
        <end position="521"/>
    </location>
</feature>
<sequence>MVSRADVWLPDIMLLEATEIIQLDNEQYTVALQYDGSIATSVDQLVTVHCQFDVVDFPYDTQNCTLRYSSWMYDASHINPYPNNHTDLDAYCENDEWTLRSFTSRIKQMQADGMLFVEVAYDLKFTRKPPYYITSFFWPAFIITSMAIVGVFTPYSESGSRVEKVTFGLTALLTMAVILMIITSEMPKSSNGIPLLGIYVIIEIVVIAVATLFATLNLHLHKAWMSGTPVPSCLLAITCQYRSKTPKLTVSVVVFITVYAIPMQQTIKNAIFEGYDKTNRPVNSASAAVTVQLNPAIFSINEVDVAHQTVQFKQWMRMYWNDEFLTWNPATYGGMTKIMVPRSSIWIPDITIMEQVELVQLDDDFYVVELSYDGNVSSSVDQLIKIHCLFDVALFPFDTQNCSYRFSSWMYTAEAIDIIPTVPTDLTVYNENGEWTMRSYTARKSMSVDDGAVFVDMYYDVKMTRKPNYYVTTFIWPSFLITCLSIIGTFAPTTDAGERIEKVTMGLTTLLTMAVILMIITEQMPKSSNGMPLLGLFIMLEIGVATLATLTAVFIIYMHSCWMNDTPVPNCLLALTCMKEKKSEVSPTKDADMYKEGSPRRSPADPKLLVTIKKGVETLNLNINIDDLRDESLRYRWSKATHRLDLIMMIVFLVINCIIVLVVLVVGNAKLNN</sequence>
<evidence type="ECO:0000256" key="1">
    <source>
        <dbReference type="ARBA" id="ARBA00004141"/>
    </source>
</evidence>
<feature type="domain" description="Neurotransmitter-gated ion-channel ligand-binding" evidence="6">
    <location>
        <begin position="3"/>
        <end position="129"/>
    </location>
</feature>
<dbReference type="InterPro" id="IPR006201">
    <property type="entry name" value="Neur_channel"/>
</dbReference>
<dbReference type="InterPro" id="IPR036719">
    <property type="entry name" value="Neuro-gated_channel_TM_sf"/>
</dbReference>
<dbReference type="CDD" id="cd18989">
    <property type="entry name" value="LGIC_ECD_cation"/>
    <property type="match status" value="2"/>
</dbReference>
<feature type="domain" description="Neurotransmitter-gated ion-channel ligand-binding" evidence="6">
    <location>
        <begin position="265"/>
        <end position="467"/>
    </location>
</feature>
<comment type="caution">
    <text evidence="5">Lacks conserved residue(s) required for the propagation of feature annotation.</text>
</comment>
<evidence type="ECO:0000256" key="4">
    <source>
        <dbReference type="ARBA" id="ARBA00023136"/>
    </source>
</evidence>
<dbReference type="Proteomes" id="UP000887566">
    <property type="component" value="Unplaced"/>
</dbReference>
<feature type="transmembrane region" description="Helical" evidence="5">
    <location>
        <begin position="646"/>
        <end position="667"/>
    </location>
</feature>
<proteinExistence type="inferred from homology"/>
<feature type="transmembrane region" description="Helical" evidence="5">
    <location>
        <begin position="131"/>
        <end position="153"/>
    </location>
</feature>
<dbReference type="PROSITE" id="PS00236">
    <property type="entry name" value="NEUROTR_ION_CHANNEL"/>
    <property type="match status" value="2"/>
</dbReference>
<dbReference type="GO" id="GO:0005230">
    <property type="term" value="F:extracellular ligand-gated monoatomic ion channel activity"/>
    <property type="evidence" value="ECO:0007669"/>
    <property type="project" value="InterPro"/>
</dbReference>
<feature type="transmembrane region" description="Helical" evidence="5">
    <location>
        <begin position="196"/>
        <end position="216"/>
    </location>
</feature>
<keyword evidence="4 5" id="KW-0472">Membrane</keyword>
<evidence type="ECO:0000259" key="7">
    <source>
        <dbReference type="Pfam" id="PF02932"/>
    </source>
</evidence>
<dbReference type="Gene3D" id="2.70.170.10">
    <property type="entry name" value="Neurotransmitter-gated ion-channel ligand-binding domain"/>
    <property type="match status" value="2"/>
</dbReference>
<dbReference type="GO" id="GO:0004888">
    <property type="term" value="F:transmembrane signaling receptor activity"/>
    <property type="evidence" value="ECO:0007669"/>
    <property type="project" value="InterPro"/>
</dbReference>
<feature type="domain" description="Neurotransmitter-gated ion-channel transmembrane" evidence="7">
    <location>
        <begin position="475"/>
        <end position="560"/>
    </location>
</feature>
<accession>A0A914WYT7</accession>
<feature type="transmembrane region" description="Helical" evidence="5">
    <location>
        <begin position="469"/>
        <end position="491"/>
    </location>
</feature>
<feature type="transmembrane region" description="Helical" evidence="5">
    <location>
        <begin position="165"/>
        <end position="184"/>
    </location>
</feature>
<evidence type="ECO:0000256" key="2">
    <source>
        <dbReference type="ARBA" id="ARBA00022692"/>
    </source>
</evidence>
<keyword evidence="5" id="KW-0407">Ion channel</keyword>
<dbReference type="PRINTS" id="PR00252">
    <property type="entry name" value="NRIONCHANNEL"/>
</dbReference>
<keyword evidence="5" id="KW-0813">Transport</keyword>
<keyword evidence="2 5" id="KW-0812">Transmembrane</keyword>
<feature type="transmembrane region" description="Helical" evidence="5">
    <location>
        <begin position="533"/>
        <end position="557"/>
    </location>
</feature>
<dbReference type="PANTHER" id="PTHR18945">
    <property type="entry name" value="NEUROTRANSMITTER GATED ION CHANNEL"/>
    <property type="match status" value="1"/>
</dbReference>
<dbReference type="CDD" id="cd19051">
    <property type="entry name" value="LGIC_TM_cation"/>
    <property type="match status" value="2"/>
</dbReference>
<dbReference type="SUPFAM" id="SSF63712">
    <property type="entry name" value="Nicotinic receptor ligand binding domain-like"/>
    <property type="match status" value="2"/>
</dbReference>
<dbReference type="InterPro" id="IPR018000">
    <property type="entry name" value="Neurotransmitter_ion_chnl_CS"/>
</dbReference>
<dbReference type="AlphaFoldDB" id="A0A914WYT7"/>
<keyword evidence="5" id="KW-0406">Ion transport</keyword>
<dbReference type="Gene3D" id="1.20.58.390">
    <property type="entry name" value="Neurotransmitter-gated ion-channel transmembrane domain"/>
    <property type="match status" value="2"/>
</dbReference>
<evidence type="ECO:0000313" key="9">
    <source>
        <dbReference type="WBParaSite" id="PSAMB.scaffold594size46303.g7214.t1"/>
    </source>
</evidence>
<dbReference type="Pfam" id="PF02931">
    <property type="entry name" value="Neur_chan_LBD"/>
    <property type="match status" value="2"/>
</dbReference>